<dbReference type="EMBL" id="BAAARJ010000012">
    <property type="protein sequence ID" value="GAA2620747.1"/>
    <property type="molecule type" value="Genomic_DNA"/>
</dbReference>
<proteinExistence type="predicted"/>
<gene>
    <name evidence="2" type="ORF">GCM10009863_38510</name>
</gene>
<comment type="caution">
    <text evidence="2">The sequence shown here is derived from an EMBL/GenBank/DDBJ whole genome shotgun (WGS) entry which is preliminary data.</text>
</comment>
<evidence type="ECO:0000313" key="2">
    <source>
        <dbReference type="EMBL" id="GAA2620747.1"/>
    </source>
</evidence>
<name>A0ABN3QA38_9ACTN</name>
<dbReference type="RefSeq" id="WP_344567560.1">
    <property type="nucleotide sequence ID" value="NZ_BAAARJ010000012.1"/>
</dbReference>
<dbReference type="Pfam" id="PF00583">
    <property type="entry name" value="Acetyltransf_1"/>
    <property type="match status" value="1"/>
</dbReference>
<dbReference type="PROSITE" id="PS51186">
    <property type="entry name" value="GNAT"/>
    <property type="match status" value="1"/>
</dbReference>
<evidence type="ECO:0000259" key="1">
    <source>
        <dbReference type="PROSITE" id="PS51186"/>
    </source>
</evidence>
<dbReference type="Gene3D" id="3.40.630.30">
    <property type="match status" value="1"/>
</dbReference>
<protein>
    <recommendedName>
        <fullName evidence="1">N-acetyltransferase domain-containing protein</fullName>
    </recommendedName>
</protein>
<dbReference type="SUPFAM" id="SSF55729">
    <property type="entry name" value="Acyl-CoA N-acyltransferases (Nat)"/>
    <property type="match status" value="1"/>
</dbReference>
<dbReference type="Proteomes" id="UP001501447">
    <property type="component" value="Unassembled WGS sequence"/>
</dbReference>
<organism evidence="2 3">
    <name type="scientific">Streptomyces axinellae</name>
    <dbReference type="NCBI Taxonomy" id="552788"/>
    <lineage>
        <taxon>Bacteria</taxon>
        <taxon>Bacillati</taxon>
        <taxon>Actinomycetota</taxon>
        <taxon>Actinomycetes</taxon>
        <taxon>Kitasatosporales</taxon>
        <taxon>Streptomycetaceae</taxon>
        <taxon>Streptomyces</taxon>
    </lineage>
</organism>
<accession>A0ABN3QA38</accession>
<reference evidence="2 3" key="1">
    <citation type="journal article" date="2019" name="Int. J. Syst. Evol. Microbiol.">
        <title>The Global Catalogue of Microorganisms (GCM) 10K type strain sequencing project: providing services to taxonomists for standard genome sequencing and annotation.</title>
        <authorList>
            <consortium name="The Broad Institute Genomics Platform"/>
            <consortium name="The Broad Institute Genome Sequencing Center for Infectious Disease"/>
            <person name="Wu L."/>
            <person name="Ma J."/>
        </authorList>
    </citation>
    <scope>NUCLEOTIDE SEQUENCE [LARGE SCALE GENOMIC DNA]</scope>
    <source>
        <strain evidence="2 3">JCM 16373</strain>
    </source>
</reference>
<keyword evidence="3" id="KW-1185">Reference proteome</keyword>
<dbReference type="CDD" id="cd04301">
    <property type="entry name" value="NAT_SF"/>
    <property type="match status" value="1"/>
</dbReference>
<sequence length="115" mass="12556">MARLIARDPHALLLAERAGRMVGTVIVGFGGTSRTKSKGGWRCSLHRLAVLPAERHRGIARALPAAAEERFAALGGRRGDAMALDHDERAHRIREAAGHAPRPEWSRWVKPVANT</sequence>
<dbReference type="InterPro" id="IPR000182">
    <property type="entry name" value="GNAT_dom"/>
</dbReference>
<dbReference type="InterPro" id="IPR016181">
    <property type="entry name" value="Acyl_CoA_acyltransferase"/>
</dbReference>
<feature type="domain" description="N-acetyltransferase" evidence="1">
    <location>
        <begin position="1"/>
        <end position="115"/>
    </location>
</feature>
<evidence type="ECO:0000313" key="3">
    <source>
        <dbReference type="Proteomes" id="UP001501447"/>
    </source>
</evidence>